<comment type="caution">
    <text evidence="1">The sequence shown here is derived from an EMBL/GenBank/DDBJ whole genome shotgun (WGS) entry which is preliminary data.</text>
</comment>
<organism evidence="1 2">
    <name type="scientific">Lojkania enalia</name>
    <dbReference type="NCBI Taxonomy" id="147567"/>
    <lineage>
        <taxon>Eukaryota</taxon>
        <taxon>Fungi</taxon>
        <taxon>Dikarya</taxon>
        <taxon>Ascomycota</taxon>
        <taxon>Pezizomycotina</taxon>
        <taxon>Dothideomycetes</taxon>
        <taxon>Pleosporomycetidae</taxon>
        <taxon>Pleosporales</taxon>
        <taxon>Pleosporales incertae sedis</taxon>
        <taxon>Lojkania</taxon>
    </lineage>
</organism>
<evidence type="ECO:0000313" key="1">
    <source>
        <dbReference type="EMBL" id="KAF2261880.1"/>
    </source>
</evidence>
<keyword evidence="2" id="KW-1185">Reference proteome</keyword>
<evidence type="ECO:0000313" key="2">
    <source>
        <dbReference type="Proteomes" id="UP000800093"/>
    </source>
</evidence>
<protein>
    <submittedName>
        <fullName evidence="1">Uncharacterized protein</fullName>
    </submittedName>
</protein>
<reference evidence="2" key="1">
    <citation type="journal article" date="2020" name="Stud. Mycol.">
        <title>101 Dothideomycetes genomes: A test case for predicting lifestyles and emergence of pathogens.</title>
        <authorList>
            <person name="Haridas S."/>
            <person name="Albert R."/>
            <person name="Binder M."/>
            <person name="Bloem J."/>
            <person name="LaButti K."/>
            <person name="Salamov A."/>
            <person name="Andreopoulos B."/>
            <person name="Baker S."/>
            <person name="Barry K."/>
            <person name="Bills G."/>
            <person name="Bluhm B."/>
            <person name="Cannon C."/>
            <person name="Castanera R."/>
            <person name="Culley D."/>
            <person name="Daum C."/>
            <person name="Ezra D."/>
            <person name="Gonzalez J."/>
            <person name="Henrissat B."/>
            <person name="Kuo A."/>
            <person name="Liang C."/>
            <person name="Lipzen A."/>
            <person name="Lutzoni F."/>
            <person name="Magnuson J."/>
            <person name="Mondo S."/>
            <person name="Nolan M."/>
            <person name="Ohm R."/>
            <person name="Pangilinan J."/>
            <person name="Park H.-J."/>
            <person name="Ramirez L."/>
            <person name="Alfaro M."/>
            <person name="Sun H."/>
            <person name="Tritt A."/>
            <person name="Yoshinaga Y."/>
            <person name="Zwiers L.-H."/>
            <person name="Turgeon B."/>
            <person name="Goodwin S."/>
            <person name="Spatafora J."/>
            <person name="Crous P."/>
            <person name="Grigoriev I."/>
        </authorList>
    </citation>
    <scope>NUCLEOTIDE SEQUENCE [LARGE SCALE GENOMIC DNA]</scope>
    <source>
        <strain evidence="2">CBS 304.66</strain>
    </source>
</reference>
<dbReference type="EMBL" id="ML986649">
    <property type="protein sequence ID" value="KAF2261880.1"/>
    <property type="molecule type" value="Genomic_DNA"/>
</dbReference>
<proteinExistence type="predicted"/>
<sequence length="102" mass="10946">MRFRLQLKTPTRWWLAANSCGSERRRVRAPANALLTASSTASFGKAESALTNLPSPMQKKSLIARSLKGFSGSLGAASRRLGPSWESILPSVGADKRATTLS</sequence>
<dbReference type="Proteomes" id="UP000800093">
    <property type="component" value="Unassembled WGS sequence"/>
</dbReference>
<dbReference type="AlphaFoldDB" id="A0A9P4K894"/>
<accession>A0A9P4K894</accession>
<gene>
    <name evidence="1" type="ORF">CC78DRAFT_583247</name>
</gene>
<name>A0A9P4K894_9PLEO</name>